<accession>A0A917TAC9</accession>
<evidence type="ECO:0000259" key="1">
    <source>
        <dbReference type="Pfam" id="PF21986"/>
    </source>
</evidence>
<organism evidence="2 3">
    <name type="scientific">Nakamurella endophytica</name>
    <dbReference type="NCBI Taxonomy" id="1748367"/>
    <lineage>
        <taxon>Bacteria</taxon>
        <taxon>Bacillati</taxon>
        <taxon>Actinomycetota</taxon>
        <taxon>Actinomycetes</taxon>
        <taxon>Nakamurellales</taxon>
        <taxon>Nakamurellaceae</taxon>
        <taxon>Nakamurella</taxon>
    </lineage>
</organism>
<dbReference type="RefSeq" id="WP_229674667.1">
    <property type="nucleotide sequence ID" value="NZ_BMNA01000014.1"/>
</dbReference>
<name>A0A917TAC9_9ACTN</name>
<proteinExistence type="predicted"/>
<dbReference type="EMBL" id="BMNA01000014">
    <property type="protein sequence ID" value="GGM15477.1"/>
    <property type="molecule type" value="Genomic_DNA"/>
</dbReference>
<evidence type="ECO:0000313" key="2">
    <source>
        <dbReference type="EMBL" id="GGM15477.1"/>
    </source>
</evidence>
<dbReference type="InterPro" id="IPR053844">
    <property type="entry name" value="AH_C"/>
</dbReference>
<feature type="domain" description="Allophanate hydrolase C-terminal" evidence="1">
    <location>
        <begin position="6"/>
        <end position="127"/>
    </location>
</feature>
<dbReference type="Pfam" id="PF21986">
    <property type="entry name" value="AH_C"/>
    <property type="match status" value="1"/>
</dbReference>
<keyword evidence="3" id="KW-1185">Reference proteome</keyword>
<dbReference type="Proteomes" id="UP000655208">
    <property type="component" value="Unassembled WGS sequence"/>
</dbReference>
<reference evidence="2" key="1">
    <citation type="journal article" date="2014" name="Int. J. Syst. Evol. Microbiol.">
        <title>Complete genome sequence of Corynebacterium casei LMG S-19264T (=DSM 44701T), isolated from a smear-ripened cheese.</title>
        <authorList>
            <consortium name="US DOE Joint Genome Institute (JGI-PGF)"/>
            <person name="Walter F."/>
            <person name="Albersmeier A."/>
            <person name="Kalinowski J."/>
            <person name="Ruckert C."/>
        </authorList>
    </citation>
    <scope>NUCLEOTIDE SEQUENCE</scope>
    <source>
        <strain evidence="2">CGMCC 4.7308</strain>
    </source>
</reference>
<evidence type="ECO:0000313" key="3">
    <source>
        <dbReference type="Proteomes" id="UP000655208"/>
    </source>
</evidence>
<dbReference type="InterPro" id="IPR036568">
    <property type="entry name" value="GGCT-like_sf"/>
</dbReference>
<comment type="caution">
    <text evidence="2">The sequence shown here is derived from an EMBL/GenBank/DDBJ whole genome shotgun (WGS) entry which is preliminary data.</text>
</comment>
<dbReference type="AlphaFoldDB" id="A0A917TAC9"/>
<reference evidence="2" key="2">
    <citation type="submission" date="2020-09" db="EMBL/GenBank/DDBJ databases">
        <authorList>
            <person name="Sun Q."/>
            <person name="Zhou Y."/>
        </authorList>
    </citation>
    <scope>NUCLEOTIDE SEQUENCE</scope>
    <source>
        <strain evidence="2">CGMCC 4.7308</strain>
    </source>
</reference>
<gene>
    <name evidence="2" type="ORF">GCM10011594_39350</name>
</gene>
<protein>
    <submittedName>
        <fullName evidence="2">Gamma-glutamylcyclotransferase</fullName>
    </submittedName>
</protein>
<sequence length="133" mass="14189">MDGDEVRMFVNGQALSGGSLNGALAGGRLLGPVRTAPRYRFYSVRDEFPGLHPVDSGGTSVPGEVYVVSYAVLREGLLPQEPLELELGVIELEDGSGSLSMRMRADALDLPGVVDITDRGGWLAYLAAIGRQR</sequence>
<dbReference type="SUPFAM" id="SSF110857">
    <property type="entry name" value="Gamma-glutamyl cyclotransferase-like"/>
    <property type="match status" value="1"/>
</dbReference>
<dbReference type="Gene3D" id="3.10.490.10">
    <property type="entry name" value="Gamma-glutamyl cyclotransferase-like"/>
    <property type="match status" value="1"/>
</dbReference>